<dbReference type="Proteomes" id="UP000176299">
    <property type="component" value="Unassembled WGS sequence"/>
</dbReference>
<dbReference type="STRING" id="1802591.A2113_01450"/>
<evidence type="ECO:0000313" key="3">
    <source>
        <dbReference type="Proteomes" id="UP000176299"/>
    </source>
</evidence>
<evidence type="ECO:0000313" key="2">
    <source>
        <dbReference type="EMBL" id="OGY20951.1"/>
    </source>
</evidence>
<feature type="transmembrane region" description="Helical" evidence="1">
    <location>
        <begin position="89"/>
        <end position="109"/>
    </location>
</feature>
<sequence>MNLNVACTLANNPLLSCTFDKTPTLPIISFELFVIIGTIVALFILSKISKQVLLRYFIVTIGVLIFEVFTAPMWNNFKLGWWAYVYKDVTWVLTIGWSTLILSTVTLIDKFFAKLKEWQKFGLYLILLTILVFIAESVVLGLGIRSYSPEVLNTLVGYYIFNVPIEGLYYIPVFISLVISFYKYWGFMLDKEPIIPIKRRAWLRNLAIAFIGVFFFELMIEPMVVNAKLPSWSYVYRDISFLMTGFWILIIWLSTNVVDKYLIHYDLRARFLLYLLVAGAFTLPLESWFIIHGFRVYGPSAVANFTGFNTPITNVPVEVAFAIPCYLALIISFIRCWEINLDNKR</sequence>
<feature type="transmembrane region" description="Helical" evidence="1">
    <location>
        <begin position="271"/>
        <end position="291"/>
    </location>
</feature>
<evidence type="ECO:0000256" key="1">
    <source>
        <dbReference type="SAM" id="Phobius"/>
    </source>
</evidence>
<dbReference type="AlphaFoldDB" id="A0A1G1VZW7"/>
<gene>
    <name evidence="2" type="ORF">A2113_01450</name>
</gene>
<name>A0A1G1VZW7_9BACT</name>
<accession>A0A1G1VZW7</accession>
<keyword evidence="1" id="KW-0812">Transmembrane</keyword>
<reference evidence="2 3" key="1">
    <citation type="journal article" date="2016" name="Nat. Commun.">
        <title>Thousands of microbial genomes shed light on interconnected biogeochemical processes in an aquifer system.</title>
        <authorList>
            <person name="Anantharaman K."/>
            <person name="Brown C.T."/>
            <person name="Hug L.A."/>
            <person name="Sharon I."/>
            <person name="Castelle C.J."/>
            <person name="Probst A.J."/>
            <person name="Thomas B.C."/>
            <person name="Singh A."/>
            <person name="Wilkins M.J."/>
            <person name="Karaoz U."/>
            <person name="Brodie E.L."/>
            <person name="Williams K.H."/>
            <person name="Hubbard S.S."/>
            <person name="Banfield J.F."/>
        </authorList>
    </citation>
    <scope>NUCLEOTIDE SEQUENCE [LARGE SCALE GENOMIC DNA]</scope>
</reference>
<keyword evidence="1" id="KW-0472">Membrane</keyword>
<feature type="transmembrane region" description="Helical" evidence="1">
    <location>
        <begin position="206"/>
        <end position="227"/>
    </location>
</feature>
<feature type="transmembrane region" description="Helical" evidence="1">
    <location>
        <begin position="167"/>
        <end position="185"/>
    </location>
</feature>
<feature type="transmembrane region" description="Helical" evidence="1">
    <location>
        <begin position="319"/>
        <end position="337"/>
    </location>
</feature>
<feature type="transmembrane region" description="Helical" evidence="1">
    <location>
        <begin position="52"/>
        <end position="69"/>
    </location>
</feature>
<dbReference type="EMBL" id="MHCN01000019">
    <property type="protein sequence ID" value="OGY20951.1"/>
    <property type="molecule type" value="Genomic_DNA"/>
</dbReference>
<proteinExistence type="predicted"/>
<protein>
    <submittedName>
        <fullName evidence="2">Uncharacterized protein</fullName>
    </submittedName>
</protein>
<organism evidence="2 3">
    <name type="scientific">Candidatus Woykebacteria bacterium GWA1_44_8</name>
    <dbReference type="NCBI Taxonomy" id="1802591"/>
    <lineage>
        <taxon>Bacteria</taxon>
        <taxon>Candidatus Woykeibacteriota</taxon>
    </lineage>
</organism>
<feature type="transmembrane region" description="Helical" evidence="1">
    <location>
        <begin position="121"/>
        <end position="147"/>
    </location>
</feature>
<keyword evidence="1" id="KW-1133">Transmembrane helix</keyword>
<feature type="transmembrane region" description="Helical" evidence="1">
    <location>
        <begin position="24"/>
        <end position="45"/>
    </location>
</feature>
<comment type="caution">
    <text evidence="2">The sequence shown here is derived from an EMBL/GenBank/DDBJ whole genome shotgun (WGS) entry which is preliminary data.</text>
</comment>
<feature type="transmembrane region" description="Helical" evidence="1">
    <location>
        <begin position="239"/>
        <end position="259"/>
    </location>
</feature>